<evidence type="ECO:0000313" key="2">
    <source>
        <dbReference type="Proteomes" id="UP001165160"/>
    </source>
</evidence>
<organism evidence="1 2">
    <name type="scientific">Triparma verrucosa</name>
    <dbReference type="NCBI Taxonomy" id="1606542"/>
    <lineage>
        <taxon>Eukaryota</taxon>
        <taxon>Sar</taxon>
        <taxon>Stramenopiles</taxon>
        <taxon>Ochrophyta</taxon>
        <taxon>Bolidophyceae</taxon>
        <taxon>Parmales</taxon>
        <taxon>Triparmaceae</taxon>
        <taxon>Triparma</taxon>
    </lineage>
</organism>
<reference evidence="2" key="1">
    <citation type="journal article" date="2023" name="Commun. Biol.">
        <title>Genome analysis of Parmales, the sister group of diatoms, reveals the evolutionary specialization of diatoms from phago-mixotrophs to photoautotrophs.</title>
        <authorList>
            <person name="Ban H."/>
            <person name="Sato S."/>
            <person name="Yoshikawa S."/>
            <person name="Yamada K."/>
            <person name="Nakamura Y."/>
            <person name="Ichinomiya M."/>
            <person name="Sato N."/>
            <person name="Blanc-Mathieu R."/>
            <person name="Endo H."/>
            <person name="Kuwata A."/>
            <person name="Ogata H."/>
        </authorList>
    </citation>
    <scope>NUCLEOTIDE SEQUENCE [LARGE SCALE GENOMIC DNA]</scope>
    <source>
        <strain evidence="2">NIES 3699</strain>
    </source>
</reference>
<dbReference type="Proteomes" id="UP001165160">
    <property type="component" value="Unassembled WGS sequence"/>
</dbReference>
<sequence>MKLTLIHFIAFTIPIQIRATLTVCAISTSSFHVLLMSSEKDIATEALSECLLKQIKFCVAGVVIGGVIGVTKKIGVVPMVTGGVAGSFVDLGYGYNIACKEEVERQWKAGR</sequence>
<dbReference type="AlphaFoldDB" id="A0A9W7BZP7"/>
<dbReference type="EMBL" id="BRXX01000186">
    <property type="protein sequence ID" value="GMH96564.1"/>
    <property type="molecule type" value="Genomic_DNA"/>
</dbReference>
<protein>
    <submittedName>
        <fullName evidence="1">Uncharacterized protein</fullName>
    </submittedName>
</protein>
<proteinExistence type="predicted"/>
<accession>A0A9W7BZP7</accession>
<keyword evidence="2" id="KW-1185">Reference proteome</keyword>
<comment type="caution">
    <text evidence="1">The sequence shown here is derived from an EMBL/GenBank/DDBJ whole genome shotgun (WGS) entry which is preliminary data.</text>
</comment>
<evidence type="ECO:0000313" key="1">
    <source>
        <dbReference type="EMBL" id="GMH96564.1"/>
    </source>
</evidence>
<gene>
    <name evidence="1" type="ORF">TrVE_jg8136</name>
</gene>
<name>A0A9W7BZP7_9STRA</name>